<reference evidence="10 11" key="1">
    <citation type="submission" date="2014-05" db="EMBL/GenBank/DDBJ databases">
        <title>De novo Genome Sequence of Spirocheata sp.</title>
        <authorList>
            <person name="Shivani Y."/>
            <person name="Subhash Y."/>
            <person name="Tushar L."/>
            <person name="Sasikala C."/>
            <person name="Ramana C.V."/>
        </authorList>
    </citation>
    <scope>NUCLEOTIDE SEQUENCE [LARGE SCALE GENOMIC DNA]</scope>
    <source>
        <strain evidence="10 11">JC230</strain>
    </source>
</reference>
<dbReference type="InterPro" id="IPR036962">
    <property type="entry name" value="Glyco_hydro_3_N_sf"/>
</dbReference>
<keyword evidence="4 7" id="KW-0732">Signal</keyword>
<proteinExistence type="inferred from homology"/>
<dbReference type="InterPro" id="IPR002772">
    <property type="entry name" value="Glyco_hydro_3_C"/>
</dbReference>
<evidence type="ECO:0000256" key="6">
    <source>
        <dbReference type="ARBA" id="ARBA00023295"/>
    </source>
</evidence>
<evidence type="ECO:0000256" key="4">
    <source>
        <dbReference type="ARBA" id="ARBA00022729"/>
    </source>
</evidence>
<feature type="chain" id="PRO_5001946398" description="beta-glucosidase" evidence="7">
    <location>
        <begin position="21"/>
        <end position="680"/>
    </location>
</feature>
<evidence type="ECO:0000259" key="9">
    <source>
        <dbReference type="Pfam" id="PF01915"/>
    </source>
</evidence>
<dbReference type="SUPFAM" id="SSF51445">
    <property type="entry name" value="(Trans)glycosidases"/>
    <property type="match status" value="1"/>
</dbReference>
<dbReference type="PANTHER" id="PTHR30620">
    <property type="entry name" value="PERIPLASMIC BETA-GLUCOSIDASE-RELATED"/>
    <property type="match status" value="1"/>
</dbReference>
<evidence type="ECO:0000313" key="10">
    <source>
        <dbReference type="EMBL" id="KGE71986.1"/>
    </source>
</evidence>
<comment type="catalytic activity">
    <reaction evidence="1">
        <text>Hydrolysis of terminal, non-reducing beta-D-glucosyl residues with release of beta-D-glucose.</text>
        <dbReference type="EC" id="3.2.1.21"/>
    </reaction>
</comment>
<dbReference type="RefSeq" id="WP_037547892.1">
    <property type="nucleotide sequence ID" value="NZ_JNUP01000064.1"/>
</dbReference>
<accession>A0A098QWP0</accession>
<dbReference type="Pfam" id="PF00933">
    <property type="entry name" value="Glyco_hydro_3"/>
    <property type="match status" value="1"/>
</dbReference>
<dbReference type="OrthoDB" id="98455at2"/>
<dbReference type="STRING" id="1480694.DC28_09380"/>
<dbReference type="InterPro" id="IPR001764">
    <property type="entry name" value="Glyco_hydro_3_N"/>
</dbReference>
<evidence type="ECO:0000256" key="3">
    <source>
        <dbReference type="ARBA" id="ARBA00012744"/>
    </source>
</evidence>
<gene>
    <name evidence="10" type="ORF">DC28_09380</name>
</gene>
<dbReference type="EC" id="3.2.1.21" evidence="3"/>
<dbReference type="Gene3D" id="3.40.50.1700">
    <property type="entry name" value="Glycoside hydrolase family 3 C-terminal domain"/>
    <property type="match status" value="1"/>
</dbReference>
<evidence type="ECO:0000256" key="2">
    <source>
        <dbReference type="ARBA" id="ARBA00005336"/>
    </source>
</evidence>
<dbReference type="AlphaFoldDB" id="A0A098QWP0"/>
<dbReference type="EMBL" id="JNUP01000064">
    <property type="protein sequence ID" value="KGE71986.1"/>
    <property type="molecule type" value="Genomic_DNA"/>
</dbReference>
<feature type="domain" description="Glycoside hydrolase family 3 N-terminal" evidence="8">
    <location>
        <begin position="137"/>
        <end position="418"/>
    </location>
</feature>
<evidence type="ECO:0000259" key="8">
    <source>
        <dbReference type="Pfam" id="PF00933"/>
    </source>
</evidence>
<dbReference type="GO" id="GO:0008422">
    <property type="term" value="F:beta-glucosidase activity"/>
    <property type="evidence" value="ECO:0007669"/>
    <property type="project" value="UniProtKB-EC"/>
</dbReference>
<keyword evidence="5" id="KW-0378">Hydrolase</keyword>
<dbReference type="GO" id="GO:0009251">
    <property type="term" value="P:glucan catabolic process"/>
    <property type="evidence" value="ECO:0007669"/>
    <property type="project" value="TreeGrafter"/>
</dbReference>
<evidence type="ECO:0000256" key="7">
    <source>
        <dbReference type="SAM" id="SignalP"/>
    </source>
</evidence>
<dbReference type="PANTHER" id="PTHR30620:SF16">
    <property type="entry name" value="LYSOSOMAL BETA GLUCOSIDASE"/>
    <property type="match status" value="1"/>
</dbReference>
<feature type="signal peptide" evidence="7">
    <location>
        <begin position="1"/>
        <end position="20"/>
    </location>
</feature>
<organism evidence="10 11">
    <name type="scientific">Spirochaeta lutea</name>
    <dbReference type="NCBI Taxonomy" id="1480694"/>
    <lineage>
        <taxon>Bacteria</taxon>
        <taxon>Pseudomonadati</taxon>
        <taxon>Spirochaetota</taxon>
        <taxon>Spirochaetia</taxon>
        <taxon>Spirochaetales</taxon>
        <taxon>Spirochaetaceae</taxon>
        <taxon>Spirochaeta</taxon>
    </lineage>
</organism>
<dbReference type="eggNOG" id="COG1472">
    <property type="taxonomic scope" value="Bacteria"/>
</dbReference>
<protein>
    <recommendedName>
        <fullName evidence="3">beta-glucosidase</fullName>
        <ecNumber evidence="3">3.2.1.21</ecNumber>
    </recommendedName>
</protein>
<dbReference type="Pfam" id="PF01915">
    <property type="entry name" value="Glyco_hydro_3_C"/>
    <property type="match status" value="1"/>
</dbReference>
<dbReference type="InterPro" id="IPR017853">
    <property type="entry name" value="GH"/>
</dbReference>
<dbReference type="InterPro" id="IPR036881">
    <property type="entry name" value="Glyco_hydro_3_C_sf"/>
</dbReference>
<dbReference type="PRINTS" id="PR00133">
    <property type="entry name" value="GLHYDRLASE3"/>
</dbReference>
<comment type="similarity">
    <text evidence="2">Belongs to the glycosyl hydrolase 3 family.</text>
</comment>
<keyword evidence="11" id="KW-1185">Reference proteome</keyword>
<feature type="domain" description="Glycoside hydrolase family 3 C-terminal" evidence="9">
    <location>
        <begin position="457"/>
        <end position="680"/>
    </location>
</feature>
<keyword evidence="6" id="KW-0326">Glycosidase</keyword>
<dbReference type="Gene3D" id="3.20.20.300">
    <property type="entry name" value="Glycoside hydrolase, family 3, N-terminal domain"/>
    <property type="match status" value="1"/>
</dbReference>
<evidence type="ECO:0000256" key="5">
    <source>
        <dbReference type="ARBA" id="ARBA00022801"/>
    </source>
</evidence>
<comment type="caution">
    <text evidence="10">The sequence shown here is derived from an EMBL/GenBank/DDBJ whole genome shotgun (WGS) entry which is preliminary data.</text>
</comment>
<sequence length="680" mass="73726">MKRFLIPALIAAGLFLFVSAGQQEGVAPGQSQLDTPIYSSQPEIGTDSKPVITVSRLQFKDSNGNGSLDTYEDWRLSPRERAAALVGLMSNEQKAGLMVHSSPGSVNSDGPNDTTVGRIQYEHIRFGVARLGEDKPSEIASYFNEVQKLAEAQELGIPFLVSVDPVHGIDGTSNTSVFTQFPMPLGFGAIDDPEMIRAFGQVLNEEYRAVGIRMQLGPMADIATEPRWQRVQNTISENPDVVYRNIGALVQGMQDGTRVGPSSVAAVIKHFPGTGANQMGMDSHTEWGKYNVYPGGNLEDHIRMFEPAFAAGVLGMMPSYSIYQDQFTEDVAMAYNKEVIDLAGRMGFEGMIVSDWGVLRNTAWGVEDLTQSEKVQKFLSAGSHQDGGGSDPTIFLKALDEGLITEAQLDNAAQKLLEVMFSLGIFENPYVDAETADRIVKSPKNQAIGREAMEGSIVLLKNEGTVLPLAKNAALDLYYSGRAEDSGAVARSYLGGSRVNLVQGDFDTPENRIQAMAGSDVAIIRIRARDGIYFGIDAGIPLSFLGKAVRPDGTETDRDYTIEGGEARFGGFTEGVRPQWERIQEALQAKAINPNLKLVVDMYNVRPGIVEPFIDDLDGFLVNYGANDQALLSILFGETQPTGSLAMEIPSSDEAVADQLEDVPSDSANPTFPYGAGLRY</sequence>
<dbReference type="Proteomes" id="UP000029692">
    <property type="component" value="Unassembled WGS sequence"/>
</dbReference>
<evidence type="ECO:0000313" key="11">
    <source>
        <dbReference type="Proteomes" id="UP000029692"/>
    </source>
</evidence>
<evidence type="ECO:0000256" key="1">
    <source>
        <dbReference type="ARBA" id="ARBA00000448"/>
    </source>
</evidence>
<dbReference type="InterPro" id="IPR051915">
    <property type="entry name" value="Cellulose_Degrad_GH3"/>
</dbReference>
<name>A0A098QWP0_9SPIO</name>
<dbReference type="SUPFAM" id="SSF52279">
    <property type="entry name" value="Beta-D-glucan exohydrolase, C-terminal domain"/>
    <property type="match status" value="1"/>
</dbReference>